<evidence type="ECO:0000256" key="1">
    <source>
        <dbReference type="SAM" id="Phobius"/>
    </source>
</evidence>
<sequence length="163" mass="17558">MHKQTTISIIAIILGIIIISFPMLGVIAASNILGLSVLLLAIFLLTNGVSEVEYNTTKGLLNTILGIIMLIISLGLIFNPSIFTFLTALTIYLAGIFLIIIGLIIIVGNRDNKYGFWMGILGIVLGVIYIIIGTYINNPLILGSLIGIWLLVTGVLNLLNDGY</sequence>
<feature type="transmembrane region" description="Helical" evidence="1">
    <location>
        <begin position="141"/>
        <end position="159"/>
    </location>
</feature>
<dbReference type="InterPro" id="IPR005325">
    <property type="entry name" value="DUF308_memb"/>
</dbReference>
<feature type="transmembrane region" description="Helical" evidence="1">
    <location>
        <begin position="114"/>
        <end position="135"/>
    </location>
</feature>
<dbReference type="Pfam" id="PF03729">
    <property type="entry name" value="DUF308"/>
    <property type="match status" value="1"/>
</dbReference>
<protein>
    <recommendedName>
        <fullName evidence="6">DUF308 domain-containing protein</fullName>
    </recommendedName>
</protein>
<keyword evidence="1" id="KW-0472">Membrane</keyword>
<evidence type="ECO:0008006" key="6">
    <source>
        <dbReference type="Google" id="ProtNLM"/>
    </source>
</evidence>
<organism evidence="2 4">
    <name type="scientific">Methanobrevibacter olleyae</name>
    <dbReference type="NCBI Taxonomy" id="294671"/>
    <lineage>
        <taxon>Archaea</taxon>
        <taxon>Methanobacteriati</taxon>
        <taxon>Methanobacteriota</taxon>
        <taxon>Methanomada group</taxon>
        <taxon>Methanobacteria</taxon>
        <taxon>Methanobacteriales</taxon>
        <taxon>Methanobacteriaceae</taxon>
        <taxon>Methanobrevibacter</taxon>
    </lineage>
</organism>
<proteinExistence type="predicted"/>
<keyword evidence="1" id="KW-1133">Transmembrane helix</keyword>
<dbReference type="Proteomes" id="UP000183442">
    <property type="component" value="Unassembled WGS sequence"/>
</dbReference>
<feature type="transmembrane region" description="Helical" evidence="1">
    <location>
        <begin position="33"/>
        <end position="52"/>
    </location>
</feature>
<name>A0A126QXM7_METOL</name>
<dbReference type="STRING" id="294671.YLM1_0231"/>
<evidence type="ECO:0000313" key="2">
    <source>
        <dbReference type="EMBL" id="AMK14791.1"/>
    </source>
</evidence>
<dbReference type="PATRIC" id="fig|294671.3.peg.232"/>
<gene>
    <name evidence="3" type="ORF">SAMN02910297_01001</name>
    <name evidence="2" type="ORF">YLM1_0231</name>
</gene>
<reference evidence="5" key="3">
    <citation type="submission" date="2016-10" db="EMBL/GenBank/DDBJ databases">
        <authorList>
            <person name="Varghese N."/>
        </authorList>
    </citation>
    <scope>NUCLEOTIDE SEQUENCE [LARGE SCALE GENOMIC DNA]</scope>
    <source>
        <strain evidence="5">DSM 16632</strain>
    </source>
</reference>
<evidence type="ECO:0000313" key="3">
    <source>
        <dbReference type="EMBL" id="SFL47877.1"/>
    </source>
</evidence>
<keyword evidence="4" id="KW-1185">Reference proteome</keyword>
<keyword evidence="1" id="KW-0812">Transmembrane</keyword>
<feature type="transmembrane region" description="Helical" evidence="1">
    <location>
        <begin position="84"/>
        <end position="107"/>
    </location>
</feature>
<reference evidence="4" key="2">
    <citation type="submission" date="2016-02" db="EMBL/GenBank/DDBJ databases">
        <title>The draft genome sequence of the rumen methanogen Methanobrevibacter olleyae YLM1.</title>
        <authorList>
            <consortium name="New Zealand Agricultural Greenhouse Gas Research Centre/Pastoral Greenhouse Gas Research Consortium"/>
            <person name="Kelly W.J."/>
            <person name="Li D."/>
            <person name="Lambie S.C."/>
            <person name="Attwood G.T."/>
            <person name="Altermann E."/>
            <person name="Leahy S.C."/>
        </authorList>
    </citation>
    <scope>NUCLEOTIDE SEQUENCE [LARGE SCALE GENOMIC DNA]</scope>
    <source>
        <strain evidence="4">YLM1</strain>
    </source>
</reference>
<dbReference type="RefSeq" id="WP_067145501.1">
    <property type="nucleotide sequence ID" value="NZ_CP014265.1"/>
</dbReference>
<accession>A0A126QXM7</accession>
<dbReference type="GeneID" id="28488527"/>
<dbReference type="EMBL" id="FOTL01000013">
    <property type="protein sequence ID" value="SFL47877.1"/>
    <property type="molecule type" value="Genomic_DNA"/>
</dbReference>
<dbReference type="EMBL" id="CP014265">
    <property type="protein sequence ID" value="AMK14791.1"/>
    <property type="molecule type" value="Genomic_DNA"/>
</dbReference>
<dbReference type="KEGG" id="mol:YLM1_0231"/>
<feature type="transmembrane region" description="Helical" evidence="1">
    <location>
        <begin position="7"/>
        <end position="27"/>
    </location>
</feature>
<evidence type="ECO:0000313" key="4">
    <source>
        <dbReference type="Proteomes" id="UP000066376"/>
    </source>
</evidence>
<dbReference type="AlphaFoldDB" id="A0A126QXM7"/>
<evidence type="ECO:0000313" key="5">
    <source>
        <dbReference type="Proteomes" id="UP000183442"/>
    </source>
</evidence>
<dbReference type="Proteomes" id="UP000066376">
    <property type="component" value="Chromosome"/>
</dbReference>
<feature type="transmembrane region" description="Helical" evidence="1">
    <location>
        <begin position="59"/>
        <end position="78"/>
    </location>
</feature>
<reference evidence="3" key="4">
    <citation type="submission" date="2016-10" db="EMBL/GenBank/DDBJ databases">
        <authorList>
            <person name="de Groot N.N."/>
        </authorList>
    </citation>
    <scope>NUCLEOTIDE SEQUENCE [LARGE SCALE GENOMIC DNA]</scope>
    <source>
        <strain evidence="3">DSM 16632</strain>
    </source>
</reference>
<reference evidence="2 4" key="1">
    <citation type="journal article" date="2016" name="Genome Announc.">
        <title>Draft Genome Sequence of the Rumen Methanogen Methanobrevibacter olleyae YLM1.</title>
        <authorList>
            <person name="Kelly W.J."/>
            <person name="Li D."/>
            <person name="Lambie S.C."/>
            <person name="Cox F."/>
            <person name="Attwood G.T."/>
            <person name="Altermann E."/>
            <person name="Leahy S.C."/>
        </authorList>
    </citation>
    <scope>NUCLEOTIDE SEQUENCE [LARGE SCALE GENOMIC DNA]</scope>
    <source>
        <strain evidence="2 4">YLM1</strain>
    </source>
</reference>